<dbReference type="Gene3D" id="1.10.10.60">
    <property type="entry name" value="Homeodomain-like"/>
    <property type="match status" value="1"/>
</dbReference>
<dbReference type="GO" id="GO:0003677">
    <property type="term" value="F:DNA binding"/>
    <property type="evidence" value="ECO:0007669"/>
    <property type="project" value="UniProtKB-UniRule"/>
</dbReference>
<dbReference type="GO" id="GO:0000981">
    <property type="term" value="F:DNA-binding transcription factor activity, RNA polymerase II-specific"/>
    <property type="evidence" value="ECO:0007669"/>
    <property type="project" value="InterPro"/>
</dbReference>
<feature type="compositionally biased region" description="Polar residues" evidence="7">
    <location>
        <begin position="483"/>
        <end position="503"/>
    </location>
</feature>
<feature type="compositionally biased region" description="Basic and acidic residues" evidence="7">
    <location>
        <begin position="745"/>
        <end position="769"/>
    </location>
</feature>
<dbReference type="GO" id="GO:0005634">
    <property type="term" value="C:nucleus"/>
    <property type="evidence" value="ECO:0007669"/>
    <property type="project" value="UniProtKB-SubCell"/>
</dbReference>
<evidence type="ECO:0000259" key="8">
    <source>
        <dbReference type="PROSITE" id="PS50071"/>
    </source>
</evidence>
<evidence type="ECO:0000256" key="3">
    <source>
        <dbReference type="ARBA" id="ARBA00023155"/>
    </source>
</evidence>
<accession>A0AAN9BRD9</accession>
<dbReference type="Pfam" id="PF00046">
    <property type="entry name" value="Homeodomain"/>
    <property type="match status" value="1"/>
</dbReference>
<name>A0AAN9BRD9_9CAEN</name>
<dbReference type="PROSITE" id="PS50071">
    <property type="entry name" value="HOMEOBOX_2"/>
    <property type="match status" value="1"/>
</dbReference>
<dbReference type="InterPro" id="IPR000047">
    <property type="entry name" value="HTH_motif"/>
</dbReference>
<dbReference type="InterPro" id="IPR009057">
    <property type="entry name" value="Homeodomain-like_sf"/>
</dbReference>
<evidence type="ECO:0000313" key="9">
    <source>
        <dbReference type="EMBL" id="KAK7110232.1"/>
    </source>
</evidence>
<organism evidence="9 10">
    <name type="scientific">Littorina saxatilis</name>
    <dbReference type="NCBI Taxonomy" id="31220"/>
    <lineage>
        <taxon>Eukaryota</taxon>
        <taxon>Metazoa</taxon>
        <taxon>Spiralia</taxon>
        <taxon>Lophotrochozoa</taxon>
        <taxon>Mollusca</taxon>
        <taxon>Gastropoda</taxon>
        <taxon>Caenogastropoda</taxon>
        <taxon>Littorinimorpha</taxon>
        <taxon>Littorinoidea</taxon>
        <taxon>Littorinidae</taxon>
        <taxon>Littorina</taxon>
    </lineage>
</organism>
<feature type="region of interest" description="Disordered" evidence="7">
    <location>
        <begin position="824"/>
        <end position="849"/>
    </location>
</feature>
<dbReference type="InterPro" id="IPR001356">
    <property type="entry name" value="HD"/>
</dbReference>
<evidence type="ECO:0000313" key="10">
    <source>
        <dbReference type="Proteomes" id="UP001374579"/>
    </source>
</evidence>
<dbReference type="PANTHER" id="PTHR24333:SF5">
    <property type="entry name" value="VENT HOMEOBOX"/>
    <property type="match status" value="1"/>
</dbReference>
<dbReference type="Proteomes" id="UP001374579">
    <property type="component" value="Unassembled WGS sequence"/>
</dbReference>
<keyword evidence="2 5" id="KW-0238">DNA-binding</keyword>
<keyword evidence="10" id="KW-1185">Reference proteome</keyword>
<feature type="compositionally biased region" description="Basic and acidic residues" evidence="7">
    <location>
        <begin position="886"/>
        <end position="896"/>
    </location>
</feature>
<feature type="compositionally biased region" description="Acidic residues" evidence="7">
    <location>
        <begin position="9"/>
        <end position="18"/>
    </location>
</feature>
<evidence type="ECO:0000256" key="4">
    <source>
        <dbReference type="ARBA" id="ARBA00023242"/>
    </source>
</evidence>
<comment type="subcellular location">
    <subcellularLocation>
        <location evidence="1 5 6">Nucleus</location>
    </subcellularLocation>
</comment>
<feature type="compositionally biased region" description="Low complexity" evidence="7">
    <location>
        <begin position="662"/>
        <end position="700"/>
    </location>
</feature>
<evidence type="ECO:0000256" key="2">
    <source>
        <dbReference type="ARBA" id="ARBA00023125"/>
    </source>
</evidence>
<feature type="domain" description="Homeobox" evidence="8">
    <location>
        <begin position="767"/>
        <end position="827"/>
    </location>
</feature>
<proteinExistence type="predicted"/>
<dbReference type="CDD" id="cd00086">
    <property type="entry name" value="homeodomain"/>
    <property type="match status" value="1"/>
</dbReference>
<feature type="region of interest" description="Disordered" evidence="7">
    <location>
        <begin position="875"/>
        <end position="906"/>
    </location>
</feature>
<dbReference type="AlphaFoldDB" id="A0AAN9BRD9"/>
<feature type="compositionally biased region" description="Low complexity" evidence="7">
    <location>
        <begin position="509"/>
        <end position="520"/>
    </location>
</feature>
<feature type="compositionally biased region" description="Low complexity" evidence="7">
    <location>
        <begin position="49"/>
        <end position="68"/>
    </location>
</feature>
<dbReference type="PROSITE" id="PS00027">
    <property type="entry name" value="HOMEOBOX_1"/>
    <property type="match status" value="1"/>
</dbReference>
<feature type="region of interest" description="Disordered" evidence="7">
    <location>
        <begin position="1039"/>
        <end position="1059"/>
    </location>
</feature>
<dbReference type="InterPro" id="IPR017970">
    <property type="entry name" value="Homeobox_CS"/>
</dbReference>
<dbReference type="PANTHER" id="PTHR24333">
    <property type="entry name" value="HOMEO BOX HB9 LIKE A-RELATED"/>
    <property type="match status" value="1"/>
</dbReference>
<dbReference type="SMART" id="SM00389">
    <property type="entry name" value="HOX"/>
    <property type="match status" value="1"/>
</dbReference>
<protein>
    <recommendedName>
        <fullName evidence="8">Homeobox domain-containing protein</fullName>
    </recommendedName>
</protein>
<feature type="compositionally biased region" description="Basic and acidic residues" evidence="7">
    <location>
        <begin position="837"/>
        <end position="849"/>
    </location>
</feature>
<keyword evidence="4 5" id="KW-0539">Nucleus</keyword>
<evidence type="ECO:0000256" key="7">
    <source>
        <dbReference type="SAM" id="MobiDB-lite"/>
    </source>
</evidence>
<feature type="region of interest" description="Disordered" evidence="7">
    <location>
        <begin position="1"/>
        <end position="68"/>
    </location>
</feature>
<evidence type="ECO:0000256" key="1">
    <source>
        <dbReference type="ARBA" id="ARBA00004123"/>
    </source>
</evidence>
<feature type="DNA-binding region" description="Homeobox" evidence="5">
    <location>
        <begin position="769"/>
        <end position="828"/>
    </location>
</feature>
<evidence type="ECO:0000256" key="6">
    <source>
        <dbReference type="RuleBase" id="RU000682"/>
    </source>
</evidence>
<feature type="region of interest" description="Disordered" evidence="7">
    <location>
        <begin position="1074"/>
        <end position="1097"/>
    </location>
</feature>
<dbReference type="SUPFAM" id="SSF46689">
    <property type="entry name" value="Homeodomain-like"/>
    <property type="match status" value="1"/>
</dbReference>
<feature type="compositionally biased region" description="Basic and acidic residues" evidence="7">
    <location>
        <begin position="1080"/>
        <end position="1097"/>
    </location>
</feature>
<feature type="region of interest" description="Disordered" evidence="7">
    <location>
        <begin position="428"/>
        <end position="544"/>
    </location>
</feature>
<keyword evidence="3 5" id="KW-0371">Homeobox</keyword>
<gene>
    <name evidence="9" type="ORF">V1264_014144</name>
</gene>
<reference evidence="9 10" key="1">
    <citation type="submission" date="2024-02" db="EMBL/GenBank/DDBJ databases">
        <title>Chromosome-scale genome assembly of the rough periwinkle Littorina saxatilis.</title>
        <authorList>
            <person name="De Jode A."/>
            <person name="Faria R."/>
            <person name="Formenti G."/>
            <person name="Sims Y."/>
            <person name="Smith T.P."/>
            <person name="Tracey A."/>
            <person name="Wood J.M.D."/>
            <person name="Zagrodzka Z.B."/>
            <person name="Johannesson K."/>
            <person name="Butlin R.K."/>
            <person name="Leder E.H."/>
        </authorList>
    </citation>
    <scope>NUCLEOTIDE SEQUENCE [LARGE SCALE GENOMIC DNA]</scope>
    <source>
        <strain evidence="9">Snail1</strain>
        <tissue evidence="9">Muscle</tissue>
    </source>
</reference>
<dbReference type="PRINTS" id="PR00031">
    <property type="entry name" value="HTHREPRESSR"/>
</dbReference>
<evidence type="ECO:0000256" key="5">
    <source>
        <dbReference type="PROSITE-ProRule" id="PRU00108"/>
    </source>
</evidence>
<feature type="region of interest" description="Disordered" evidence="7">
    <location>
        <begin position="658"/>
        <end position="776"/>
    </location>
</feature>
<dbReference type="InterPro" id="IPR050848">
    <property type="entry name" value="Homeobox_TF"/>
</dbReference>
<dbReference type="EMBL" id="JBAMIC010000003">
    <property type="protein sequence ID" value="KAK7110232.1"/>
    <property type="molecule type" value="Genomic_DNA"/>
</dbReference>
<comment type="caution">
    <text evidence="9">The sequence shown here is derived from an EMBL/GenBank/DDBJ whole genome shotgun (WGS) entry which is preliminary data.</text>
</comment>
<feature type="compositionally biased region" description="Basic and acidic residues" evidence="7">
    <location>
        <begin position="428"/>
        <end position="448"/>
    </location>
</feature>
<feature type="compositionally biased region" description="Polar residues" evidence="7">
    <location>
        <begin position="465"/>
        <end position="474"/>
    </location>
</feature>
<sequence length="1097" mass="115579">MTKKMEDSSSSEDFDSDSESSIQESHTTLTSFKPAGSPAKVMERGREASGCSVDTSSVGSSPSTSHLLSTSAALLNDSSPSTSHLLSSSAALLNDSSPSTSHLLSSSAALLNDSSPSTSYLLSSSAALLNDSSPSTSHLLSSSAALLNDSSPSTSHLLSSSAALLNDSSPSTSHLLSSSAALLNDSSPSTSHLLSSSSALLNDSGMSMTPAAVSLQSSAISIPGNLESKQTSLHAHPVPASRPNTSSLPGLYIPHFAPTAALKSCGTAVFSNGPSETVSGLSQLPQSSTTAAVVNPQAGQPTYVLSSSRENSSKTTNSSFSFSTIDLLDPNRFFTTPWARDGHETQEPRTEDMKLTKVQPVSTGVRKVLFPEQTSSNQSQNGHAGKHDLSAFAANASEVLSKVEETESTVFSRKSYLPTLEGISPLVKREENKEVRTGAEPKSKDNESARLSPQLSPFSLPGAENGNTKENSINGRDDFDSKYSGTQRQQGDGTASPRSQARQNAAKDSPNSHTSSTPPTLETVQPAPAPQSNGHWNPWTHTFEKTNPQTWVPAVGPQFAAPSSLISPYPHVLQQWNMNAMHAKYIELNQSLLSSGYPVMFGNAYSQNPLLQPELSHMLRNSKTSVDSHNSHAIASMEQGHDSSLVNLGQAPLAPLASRHNASAVSPPSRPPSAGKASHSSGSSLLGDRSGSRPVSVSPVGGAGEEEGAGPRGVKRPAGHMVTSTPFTKKAKDLSGESGFESDEEVHKHPSADDKQSARKPLPSEERGPKRLRSNYSWDKVQAMEQAFSKNQYVTPRDRVILAQTLGLTETQVKVWFQNRRCKQKKGGKNGNNVLHRFQERQDPSSRTDMDMYMPKGGTSVQFMSKMGIQLPDFLGTSQPLHRTYSGKEAEKKPETGPRVPLQDPLTYGMRDSAAASALGLSAGAFGGFGGMGGVHPAVHGSVGAFGGMGGGMYSGNLEAYKHLEALRSPAAFGGFAGYGGLVGMGHFAGLSSAAYGGFAASARYGAHLPPGTSSPFMASHHGGSAIDLSRTTFPASVIPSEPAGFPNSSQPGVGSHPEQDHLRRMMMAELGISQNTIDTVRKEDSDKREQVKTSDA</sequence>